<dbReference type="AlphaFoldDB" id="A0A160LK09"/>
<proteinExistence type="predicted"/>
<reference evidence="1" key="1">
    <citation type="journal article" date="2017" name="Res. Microbiol.">
        <title>Comparative genomics of extrachromosomal elements in Bacillus thuringiensis subsp. israelensis.</title>
        <authorList>
            <person name="Bolotin A."/>
            <person name="Gillis A."/>
            <person name="Sanchis V."/>
            <person name="Nielsen-LeRoux C."/>
            <person name="Mahillon J."/>
            <person name="Lereclus D."/>
            <person name="Sorokin A."/>
        </authorList>
    </citation>
    <scope>NUCLEOTIDE SEQUENCE</scope>
    <source>
        <strain evidence="1">AM65-52</strain>
        <plasmid evidence="1">pAM65-52-3-235K</plasmid>
    </source>
</reference>
<accession>A0A160LK09</accession>
<gene>
    <name evidence="1" type="ORF">ATN07_33170</name>
</gene>
<dbReference type="PATRIC" id="fig|1430.6.peg.2072"/>
<dbReference type="EMBL" id="CP013278">
    <property type="protein sequence ID" value="AND28564.1"/>
    <property type="molecule type" value="Genomic_DNA"/>
</dbReference>
<dbReference type="RefSeq" id="WP_000030416.1">
    <property type="nucleotide sequence ID" value="NZ_CP013278.1"/>
</dbReference>
<geneLocation type="plasmid" evidence="1">
    <name>pAM65-52-3-235K</name>
</geneLocation>
<sequence length="309" mass="36334">MSKALREKSLYPIFTEQNFRDFITKDKESVWECQVTSTYSSDRLEEVAILKLAVKDAKAIPFIVIRYNKDVYTAKSFGRFNNYLEVDGVYLIDKDAIIFVSDYRSKEIRPLVDNMKIYTAEELDEEMEEHLQQGLKEAVAMKRMLGVEPDKGYEYESSVLDWYVNGKKPIDFICRNTTFTKAFTNEGKLKYMIKYIRGEDIIKDGLQNINIDKYAEVLEFVEQKFNEYDKSEEIKRNIELFRILKEDLSNAVTVNITKKDGTTIKVENSVRHWDSTYKVGRYDKEVYFTDIDCITYKKKIYGKLNPTTI</sequence>
<organism evidence="1">
    <name type="scientific">Bacillus thuringiensis subsp. israelensis</name>
    <dbReference type="NCBI Taxonomy" id="1430"/>
    <lineage>
        <taxon>Bacteria</taxon>
        <taxon>Bacillati</taxon>
        <taxon>Bacillota</taxon>
        <taxon>Bacilli</taxon>
        <taxon>Bacillales</taxon>
        <taxon>Bacillaceae</taxon>
        <taxon>Bacillus</taxon>
        <taxon>Bacillus cereus group</taxon>
    </lineage>
</organism>
<protein>
    <submittedName>
        <fullName evidence="1">Uncharacterized protein</fullName>
    </submittedName>
</protein>
<keyword evidence="1" id="KW-0614">Plasmid</keyword>
<evidence type="ECO:0000313" key="1">
    <source>
        <dbReference type="EMBL" id="AND28564.1"/>
    </source>
</evidence>
<name>A0A160LK09_BACTI</name>